<dbReference type="WBParaSite" id="SVE_0693000.1">
    <property type="protein sequence ID" value="SVE_0693000.1"/>
    <property type="gene ID" value="SVE_0693000"/>
</dbReference>
<protein>
    <submittedName>
        <fullName evidence="5">Ig-like domain-containing protein</fullName>
    </submittedName>
</protein>
<name>A0A0K0FDK4_STRVS</name>
<dbReference type="PROSITE" id="PS50835">
    <property type="entry name" value="IG_LIKE"/>
    <property type="match status" value="1"/>
</dbReference>
<keyword evidence="4" id="KW-1185">Reference proteome</keyword>
<evidence type="ECO:0000313" key="5">
    <source>
        <dbReference type="WBParaSite" id="SVE_0693000.1"/>
    </source>
</evidence>
<sequence>MYKLFLIQILFISFLETSSFFDGWRSKVKTTTKEPIFAEELEEFKNDPDSYTHLQMKNMRGNLHKLKRLFMKVLFLGQQKRYEFTLEEGVQSYEMMEGVFIIIHCPGGKKNNTVFWYKNGDMIKNEDFMQWRFSVSMVDYSLFIQPLLKAEDIGTYECKHNGSIISRADISIIDQTEAYIKGLLSYLFTLLFVTPIVVAAVIYRMFKPEIKESELEMKKKNNLVLFYEEMLLNREKKHDVALAKKMKEAVDVYKNKMVQKKMESFRQIGLIEEEDNNKNEDNGKYHRSMRDVLKNVTKIAERRTMEYNDKLSIANKTYGLRKRITNKKNSVEKVNNPLNV</sequence>
<reference evidence="4" key="1">
    <citation type="submission" date="2014-07" db="EMBL/GenBank/DDBJ databases">
        <authorList>
            <person name="Martin A.A"/>
            <person name="De Silva N."/>
        </authorList>
    </citation>
    <scope>NUCLEOTIDE SEQUENCE</scope>
</reference>
<feature type="domain" description="Ig-like" evidence="3">
    <location>
        <begin position="82"/>
        <end position="171"/>
    </location>
</feature>
<dbReference type="Gene3D" id="2.60.40.10">
    <property type="entry name" value="Immunoglobulins"/>
    <property type="match status" value="1"/>
</dbReference>
<evidence type="ECO:0000313" key="4">
    <source>
        <dbReference type="Proteomes" id="UP000035680"/>
    </source>
</evidence>
<feature type="chain" id="PRO_5005329532" evidence="2">
    <location>
        <begin position="20"/>
        <end position="340"/>
    </location>
</feature>
<feature type="signal peptide" evidence="2">
    <location>
        <begin position="1"/>
        <end position="19"/>
    </location>
</feature>
<evidence type="ECO:0000259" key="3">
    <source>
        <dbReference type="PROSITE" id="PS50835"/>
    </source>
</evidence>
<proteinExistence type="predicted"/>
<dbReference type="CDD" id="cd00096">
    <property type="entry name" value="Ig"/>
    <property type="match status" value="1"/>
</dbReference>
<dbReference type="SUPFAM" id="SSF48726">
    <property type="entry name" value="Immunoglobulin"/>
    <property type="match status" value="1"/>
</dbReference>
<evidence type="ECO:0000256" key="2">
    <source>
        <dbReference type="SAM" id="SignalP"/>
    </source>
</evidence>
<organism evidence="4 5">
    <name type="scientific">Strongyloides venezuelensis</name>
    <name type="common">Threadworm</name>
    <dbReference type="NCBI Taxonomy" id="75913"/>
    <lineage>
        <taxon>Eukaryota</taxon>
        <taxon>Metazoa</taxon>
        <taxon>Ecdysozoa</taxon>
        <taxon>Nematoda</taxon>
        <taxon>Chromadorea</taxon>
        <taxon>Rhabditida</taxon>
        <taxon>Tylenchina</taxon>
        <taxon>Panagrolaimomorpha</taxon>
        <taxon>Strongyloidoidea</taxon>
        <taxon>Strongyloididae</taxon>
        <taxon>Strongyloides</taxon>
    </lineage>
</organism>
<keyword evidence="2" id="KW-0732">Signal</keyword>
<dbReference type="STRING" id="75913.A0A0K0FDK4"/>
<feature type="transmembrane region" description="Helical" evidence="1">
    <location>
        <begin position="183"/>
        <end position="203"/>
    </location>
</feature>
<dbReference type="Proteomes" id="UP000035680">
    <property type="component" value="Unassembled WGS sequence"/>
</dbReference>
<keyword evidence="1" id="KW-0472">Membrane</keyword>
<dbReference type="InterPro" id="IPR036179">
    <property type="entry name" value="Ig-like_dom_sf"/>
</dbReference>
<dbReference type="InterPro" id="IPR007110">
    <property type="entry name" value="Ig-like_dom"/>
</dbReference>
<keyword evidence="1" id="KW-1133">Transmembrane helix</keyword>
<reference evidence="5" key="2">
    <citation type="submission" date="2015-08" db="UniProtKB">
        <authorList>
            <consortium name="WormBaseParasite"/>
        </authorList>
    </citation>
    <scope>IDENTIFICATION</scope>
</reference>
<keyword evidence="1" id="KW-0812">Transmembrane</keyword>
<dbReference type="AlphaFoldDB" id="A0A0K0FDK4"/>
<evidence type="ECO:0000256" key="1">
    <source>
        <dbReference type="SAM" id="Phobius"/>
    </source>
</evidence>
<accession>A0A0K0FDK4</accession>
<dbReference type="InterPro" id="IPR013783">
    <property type="entry name" value="Ig-like_fold"/>
</dbReference>